<dbReference type="EMBL" id="MCGO01000008">
    <property type="protein sequence ID" value="ORY49877.1"/>
    <property type="molecule type" value="Genomic_DNA"/>
</dbReference>
<comment type="similarity">
    <text evidence="3">Belongs to the PIAS family.</text>
</comment>
<dbReference type="PANTHER" id="PTHR10782">
    <property type="entry name" value="ZINC FINGER MIZ DOMAIN-CONTAINING PROTEIN"/>
    <property type="match status" value="1"/>
</dbReference>
<dbReference type="UniPathway" id="UPA00886"/>
<comment type="pathway">
    <text evidence="2">Protein modification; protein sumoylation.</text>
</comment>
<comment type="caution">
    <text evidence="15">The sequence shown here is derived from an EMBL/GenBank/DDBJ whole genome shotgun (WGS) entry which is preliminary data.</text>
</comment>
<dbReference type="Pfam" id="PF02891">
    <property type="entry name" value="zf-MIZ"/>
    <property type="match status" value="1"/>
</dbReference>
<feature type="compositionally biased region" description="Low complexity" evidence="11">
    <location>
        <begin position="631"/>
        <end position="641"/>
    </location>
</feature>
<feature type="domain" description="SP-RING-type" evidence="13">
    <location>
        <begin position="329"/>
        <end position="410"/>
    </location>
</feature>
<dbReference type="Pfam" id="PF02037">
    <property type="entry name" value="SAP"/>
    <property type="match status" value="1"/>
</dbReference>
<keyword evidence="8" id="KW-0862">Zinc</keyword>
<evidence type="ECO:0000256" key="5">
    <source>
        <dbReference type="ARBA" id="ARBA00022723"/>
    </source>
</evidence>
<comment type="subcellular location">
    <subcellularLocation>
        <location evidence="1">Nucleus</location>
    </subcellularLocation>
</comment>
<evidence type="ECO:0000256" key="9">
    <source>
        <dbReference type="ARBA" id="ARBA00023242"/>
    </source>
</evidence>
<dbReference type="PANTHER" id="PTHR10782:SF4">
    <property type="entry name" value="TONALLI, ISOFORM E"/>
    <property type="match status" value="1"/>
</dbReference>
<dbReference type="GO" id="GO:0061665">
    <property type="term" value="F:SUMO ligase activity"/>
    <property type="evidence" value="ECO:0007669"/>
    <property type="project" value="TreeGrafter"/>
</dbReference>
<dbReference type="InterPro" id="IPR003034">
    <property type="entry name" value="SAP_dom"/>
</dbReference>
<evidence type="ECO:0000259" key="12">
    <source>
        <dbReference type="PROSITE" id="PS50800"/>
    </source>
</evidence>
<accession>A0A1Y2CSC4</accession>
<dbReference type="Gene3D" id="3.30.40.10">
    <property type="entry name" value="Zinc/RING finger domain, C3HC4 (zinc finger)"/>
    <property type="match status" value="1"/>
</dbReference>
<feature type="compositionally biased region" description="Polar residues" evidence="11">
    <location>
        <begin position="484"/>
        <end position="494"/>
    </location>
</feature>
<dbReference type="GO" id="GO:0008270">
    <property type="term" value="F:zinc ion binding"/>
    <property type="evidence" value="ECO:0007669"/>
    <property type="project" value="UniProtKB-KW"/>
</dbReference>
<dbReference type="InterPro" id="IPR013083">
    <property type="entry name" value="Znf_RING/FYVE/PHD"/>
</dbReference>
<feature type="region of interest" description="Disordered" evidence="11">
    <location>
        <begin position="631"/>
        <end position="783"/>
    </location>
</feature>
<feature type="compositionally biased region" description="Polar residues" evidence="11">
    <location>
        <begin position="537"/>
        <end position="550"/>
    </location>
</feature>
<protein>
    <submittedName>
        <fullName evidence="15">Uncharacterized protein</fullName>
    </submittedName>
</protein>
<dbReference type="OrthoDB" id="28127at2759"/>
<dbReference type="CDD" id="cd16650">
    <property type="entry name" value="SP-RING_PIAS-like"/>
    <property type="match status" value="1"/>
</dbReference>
<evidence type="ECO:0000256" key="1">
    <source>
        <dbReference type="ARBA" id="ARBA00004123"/>
    </source>
</evidence>
<name>A0A1Y2CSC4_9FUNG</name>
<evidence type="ECO:0000256" key="4">
    <source>
        <dbReference type="ARBA" id="ARBA00022679"/>
    </source>
</evidence>
<keyword evidence="5" id="KW-0479">Metal-binding</keyword>
<keyword evidence="6 10" id="KW-0863">Zinc-finger</keyword>
<organism evidence="15 16">
    <name type="scientific">Rhizoclosmatium globosum</name>
    <dbReference type="NCBI Taxonomy" id="329046"/>
    <lineage>
        <taxon>Eukaryota</taxon>
        <taxon>Fungi</taxon>
        <taxon>Fungi incertae sedis</taxon>
        <taxon>Chytridiomycota</taxon>
        <taxon>Chytridiomycota incertae sedis</taxon>
        <taxon>Chytridiomycetes</taxon>
        <taxon>Chytridiales</taxon>
        <taxon>Chytriomycetaceae</taxon>
        <taxon>Rhizoclosmatium</taxon>
    </lineage>
</organism>
<keyword evidence="4" id="KW-0808">Transferase</keyword>
<dbReference type="Gene3D" id="2.60.120.780">
    <property type="entry name" value="PINIT domain"/>
    <property type="match status" value="1"/>
</dbReference>
<dbReference type="InterPro" id="IPR036361">
    <property type="entry name" value="SAP_dom_sf"/>
</dbReference>
<evidence type="ECO:0000256" key="6">
    <source>
        <dbReference type="ARBA" id="ARBA00022771"/>
    </source>
</evidence>
<evidence type="ECO:0000256" key="10">
    <source>
        <dbReference type="PROSITE-ProRule" id="PRU00452"/>
    </source>
</evidence>
<feature type="compositionally biased region" description="Low complexity" evidence="11">
    <location>
        <begin position="682"/>
        <end position="705"/>
    </location>
</feature>
<keyword evidence="16" id="KW-1185">Reference proteome</keyword>
<evidence type="ECO:0000256" key="7">
    <source>
        <dbReference type="ARBA" id="ARBA00022786"/>
    </source>
</evidence>
<dbReference type="Gene3D" id="1.10.720.30">
    <property type="entry name" value="SAP domain"/>
    <property type="match status" value="1"/>
</dbReference>
<proteinExistence type="inferred from homology"/>
<dbReference type="PROSITE" id="PS50800">
    <property type="entry name" value="SAP"/>
    <property type="match status" value="1"/>
</dbReference>
<dbReference type="AlphaFoldDB" id="A0A1Y2CSC4"/>
<dbReference type="InterPro" id="IPR004181">
    <property type="entry name" value="Znf_MIZ"/>
</dbReference>
<feature type="domain" description="SAP" evidence="12">
    <location>
        <begin position="12"/>
        <end position="46"/>
    </location>
</feature>
<keyword evidence="7" id="KW-0833">Ubl conjugation pathway</keyword>
<feature type="compositionally biased region" description="Low complexity" evidence="11">
    <location>
        <begin position="495"/>
        <end position="534"/>
    </location>
</feature>
<evidence type="ECO:0000256" key="3">
    <source>
        <dbReference type="ARBA" id="ARBA00005383"/>
    </source>
</evidence>
<dbReference type="STRING" id="329046.A0A1Y2CSC4"/>
<evidence type="ECO:0000256" key="11">
    <source>
        <dbReference type="SAM" id="MobiDB-lite"/>
    </source>
</evidence>
<evidence type="ECO:0000313" key="15">
    <source>
        <dbReference type="EMBL" id="ORY49877.1"/>
    </source>
</evidence>
<feature type="compositionally biased region" description="Polar residues" evidence="11">
    <location>
        <begin position="642"/>
        <end position="651"/>
    </location>
</feature>
<dbReference type="Pfam" id="PF14324">
    <property type="entry name" value="PINIT"/>
    <property type="match status" value="1"/>
</dbReference>
<dbReference type="PROSITE" id="PS51044">
    <property type="entry name" value="ZF_SP_RING"/>
    <property type="match status" value="1"/>
</dbReference>
<dbReference type="SUPFAM" id="SSF68906">
    <property type="entry name" value="SAP domain"/>
    <property type="match status" value="1"/>
</dbReference>
<evidence type="ECO:0000259" key="14">
    <source>
        <dbReference type="PROSITE" id="PS51466"/>
    </source>
</evidence>
<feature type="domain" description="PINIT" evidence="14">
    <location>
        <begin position="132"/>
        <end position="299"/>
    </location>
</feature>
<reference evidence="15 16" key="1">
    <citation type="submission" date="2016-07" db="EMBL/GenBank/DDBJ databases">
        <title>Pervasive Adenine N6-methylation of Active Genes in Fungi.</title>
        <authorList>
            <consortium name="DOE Joint Genome Institute"/>
            <person name="Mondo S.J."/>
            <person name="Dannebaum R.O."/>
            <person name="Kuo R.C."/>
            <person name="Labutti K."/>
            <person name="Haridas S."/>
            <person name="Kuo A."/>
            <person name="Salamov A."/>
            <person name="Ahrendt S.R."/>
            <person name="Lipzen A."/>
            <person name="Sullivan W."/>
            <person name="Andreopoulos W.B."/>
            <person name="Clum A."/>
            <person name="Lindquist E."/>
            <person name="Daum C."/>
            <person name="Ramamoorthy G.K."/>
            <person name="Gryganskyi A."/>
            <person name="Culley D."/>
            <person name="Magnuson J.K."/>
            <person name="James T.Y."/>
            <person name="O'Malley M.A."/>
            <person name="Stajich J.E."/>
            <person name="Spatafora J.W."/>
            <person name="Visel A."/>
            <person name="Grigoriev I.V."/>
        </authorList>
    </citation>
    <scope>NUCLEOTIDE SEQUENCE [LARGE SCALE GENOMIC DNA]</scope>
    <source>
        <strain evidence="15 16">JEL800</strain>
    </source>
</reference>
<feature type="compositionally biased region" description="Polar residues" evidence="11">
    <location>
        <begin position="585"/>
        <end position="598"/>
    </location>
</feature>
<dbReference type="GO" id="GO:0005634">
    <property type="term" value="C:nucleus"/>
    <property type="evidence" value="ECO:0007669"/>
    <property type="project" value="UniProtKB-SubCell"/>
</dbReference>
<keyword evidence="9" id="KW-0539">Nucleus</keyword>
<feature type="region of interest" description="Disordered" evidence="11">
    <location>
        <begin position="76"/>
        <end position="110"/>
    </location>
</feature>
<feature type="compositionally biased region" description="Low complexity" evidence="11">
    <location>
        <begin position="77"/>
        <end position="110"/>
    </location>
</feature>
<dbReference type="Proteomes" id="UP000193642">
    <property type="component" value="Unassembled WGS sequence"/>
</dbReference>
<dbReference type="GO" id="GO:0016925">
    <property type="term" value="P:protein sumoylation"/>
    <property type="evidence" value="ECO:0007669"/>
    <property type="project" value="UniProtKB-UniPathway"/>
</dbReference>
<dbReference type="SMART" id="SM00513">
    <property type="entry name" value="SAP"/>
    <property type="match status" value="1"/>
</dbReference>
<gene>
    <name evidence="15" type="ORF">BCR33DRAFT_762973</name>
</gene>
<feature type="region of interest" description="Disordered" evidence="11">
    <location>
        <begin position="430"/>
        <end position="608"/>
    </location>
</feature>
<dbReference type="InterPro" id="IPR023321">
    <property type="entry name" value="PINIT"/>
</dbReference>
<dbReference type="PROSITE" id="PS51466">
    <property type="entry name" value="PINIT"/>
    <property type="match status" value="1"/>
</dbReference>
<feature type="compositionally biased region" description="Polar residues" evidence="11">
    <location>
        <begin position="706"/>
        <end position="720"/>
    </location>
</feature>
<evidence type="ECO:0000256" key="2">
    <source>
        <dbReference type="ARBA" id="ARBA00004718"/>
    </source>
</evidence>
<sequence>MASDASTLVLDLNRLTVAKLKDVCRALGERVSGNRPELVSRLTFAFEQRAARPDRMREARAVVDAALGAKASARPGSAALPLTSSTSSTSSTSTATATATSAGNHSTSSSTAPLLRALASPLLPLKPLQKLVPQTAPRPNIASLVFRQSPFYSVKEAKPVTRSFPCDTGRAQVKFTLSQADLNSLLIGSDVLLLFVGPESGLTLKPNPFKISGIPIEYPPLDGAHSNAPNHCAIMVNGHMVPPKDYSGIRGKPYTAKPLELNQFLLKNPSTYNTIDLKFTPIMDATRNLLVVVQFASRVNVSNIVDNLKSDKLIPKDSIIAERRQKTVADDDVCLTEEHVSLKDPVTRCRITVPARGNHCRHPQCFDLEYYLRLNQTHPTWSCPICSKLAPLNDVFVDGYFLELLQAAAFDLDIESAEIAADGSWRLNKEENTGVCSDSDSDAGPPTKKIKTDPTATMKAPTAQASSEAIIDLTLSDDDEPSRTAPQIASSQQFTTPVPATPAPATSHPATPRANYLQSYSQSPLPSGRSSSHSAMPRQSSTTSLNTPSLASPARTTPGHMHNFQYAPSQNYAMPPQPDPFSLPSHHQQPQVTFASTWPQSLPPPFPLHQQQQDYALQLPSFSSYPISIQPQLQPQQNHPSTPQSTHQSTYPAPPAQLNGALPDPSLPPELHRLLFPMSTGQPTPKSPQQPQQSEESQQSVHFQQPQTSTNGSNMWLNGSTGMGMVSGNELQNRDRESPRQQTQPSVQQQQQQQQLPLPDGHNLAHFSWTGSGVLDDDDPFEL</sequence>
<feature type="compositionally biased region" description="Low complexity" evidence="11">
    <location>
        <begin position="741"/>
        <end position="755"/>
    </location>
</feature>
<dbReference type="InterPro" id="IPR038654">
    <property type="entry name" value="PINIT_sf"/>
</dbReference>
<evidence type="ECO:0000256" key="8">
    <source>
        <dbReference type="ARBA" id="ARBA00022833"/>
    </source>
</evidence>
<evidence type="ECO:0000259" key="13">
    <source>
        <dbReference type="PROSITE" id="PS51044"/>
    </source>
</evidence>
<evidence type="ECO:0000313" key="16">
    <source>
        <dbReference type="Proteomes" id="UP000193642"/>
    </source>
</evidence>
<dbReference type="GO" id="GO:0000785">
    <property type="term" value="C:chromatin"/>
    <property type="evidence" value="ECO:0007669"/>
    <property type="project" value="TreeGrafter"/>
</dbReference>